<dbReference type="PANTHER" id="PTHR30237:SF2">
    <property type="entry name" value="MUREIN TETRAPEPTIDE CARBOXYPEPTIDASE"/>
    <property type="match status" value="1"/>
</dbReference>
<keyword evidence="4 8" id="KW-0378">Hydrolase</keyword>
<comment type="similarity">
    <text evidence="1">Belongs to the peptidase S66 family.</text>
</comment>
<dbReference type="EC" id="3.4.16.-" evidence="8"/>
<dbReference type="PIRSF" id="PIRSF028757">
    <property type="entry name" value="LD-carboxypeptidase"/>
    <property type="match status" value="1"/>
</dbReference>
<dbReference type="SUPFAM" id="SSF52317">
    <property type="entry name" value="Class I glutamine amidotransferase-like"/>
    <property type="match status" value="1"/>
</dbReference>
<gene>
    <name evidence="8" type="primary">ykfA_3</name>
    <name evidence="8" type="ORF">SDC9_31848</name>
</gene>
<evidence type="ECO:0000256" key="3">
    <source>
        <dbReference type="ARBA" id="ARBA00022670"/>
    </source>
</evidence>
<proteinExistence type="inferred from homology"/>
<dbReference type="InterPro" id="IPR029062">
    <property type="entry name" value="Class_I_gatase-like"/>
</dbReference>
<dbReference type="AlphaFoldDB" id="A0A644V4X8"/>
<dbReference type="Gene3D" id="3.50.30.60">
    <property type="entry name" value="LD-carboxypeptidase A C-terminal domain-like"/>
    <property type="match status" value="1"/>
</dbReference>
<dbReference type="InterPro" id="IPR040921">
    <property type="entry name" value="Peptidase_S66C"/>
</dbReference>
<evidence type="ECO:0000313" key="8">
    <source>
        <dbReference type="EMBL" id="MPL85873.1"/>
    </source>
</evidence>
<feature type="domain" description="LD-carboxypeptidase N-terminal" evidence="6">
    <location>
        <begin position="14"/>
        <end position="130"/>
    </location>
</feature>
<organism evidence="8">
    <name type="scientific">bioreactor metagenome</name>
    <dbReference type="NCBI Taxonomy" id="1076179"/>
    <lineage>
        <taxon>unclassified sequences</taxon>
        <taxon>metagenomes</taxon>
        <taxon>ecological metagenomes</taxon>
    </lineage>
</organism>
<dbReference type="GO" id="GO:0006508">
    <property type="term" value="P:proteolysis"/>
    <property type="evidence" value="ECO:0007669"/>
    <property type="project" value="UniProtKB-KW"/>
</dbReference>
<accession>A0A644V4X8</accession>
<dbReference type="InterPro" id="IPR027461">
    <property type="entry name" value="Carboxypeptidase_A_C_sf"/>
</dbReference>
<name>A0A644V4X8_9ZZZZ</name>
<sequence length="302" mass="34078">MSIRPELLSKKDKVAIVATARKINLPEIDYAIKLFSLWGLEVLVGKTIGLESNQFAGNDIQRAEEIQRFLDDKDIKAIFCARGGYGSVRIIDKLDFKEFSKHPKWIIGYSDPTVLLMHIYFNFNIETIHGIMPFNINEASFQSLATKSLKECLFEKTNSREYPSNSFNSQGKARGDLIGGNLSILYSLLGSSSFGDTEGKILFIEDLDEYLYHIDRIMQALKRAGKLDKLAGLIVGEFSLMHDNTISFGKTAYEIISEAVKEYNYPKAFNIPIGHIEEKNIAFVVGRETSLTIDNDKVIIEQ</sequence>
<dbReference type="CDD" id="cd07025">
    <property type="entry name" value="Peptidase_S66"/>
    <property type="match status" value="1"/>
</dbReference>
<dbReference type="Pfam" id="PF17676">
    <property type="entry name" value="Peptidase_S66C"/>
    <property type="match status" value="1"/>
</dbReference>
<dbReference type="Gene3D" id="3.40.50.10740">
    <property type="entry name" value="Class I glutamine amidotransferase-like"/>
    <property type="match status" value="1"/>
</dbReference>
<evidence type="ECO:0000259" key="7">
    <source>
        <dbReference type="Pfam" id="PF17676"/>
    </source>
</evidence>
<evidence type="ECO:0000256" key="2">
    <source>
        <dbReference type="ARBA" id="ARBA00022645"/>
    </source>
</evidence>
<evidence type="ECO:0000256" key="4">
    <source>
        <dbReference type="ARBA" id="ARBA00022801"/>
    </source>
</evidence>
<dbReference type="InterPro" id="IPR040449">
    <property type="entry name" value="Peptidase_S66_N"/>
</dbReference>
<dbReference type="EMBL" id="VSSQ01000212">
    <property type="protein sequence ID" value="MPL85873.1"/>
    <property type="molecule type" value="Genomic_DNA"/>
</dbReference>
<dbReference type="InterPro" id="IPR003507">
    <property type="entry name" value="S66_fam"/>
</dbReference>
<dbReference type="GO" id="GO:0008236">
    <property type="term" value="F:serine-type peptidase activity"/>
    <property type="evidence" value="ECO:0007669"/>
    <property type="project" value="UniProtKB-KW"/>
</dbReference>
<evidence type="ECO:0000256" key="1">
    <source>
        <dbReference type="ARBA" id="ARBA00010233"/>
    </source>
</evidence>
<dbReference type="SUPFAM" id="SSF141986">
    <property type="entry name" value="LD-carboxypeptidase A C-terminal domain-like"/>
    <property type="match status" value="1"/>
</dbReference>
<dbReference type="Pfam" id="PF02016">
    <property type="entry name" value="Peptidase_S66"/>
    <property type="match status" value="1"/>
</dbReference>
<keyword evidence="5" id="KW-0720">Serine protease</keyword>
<protein>
    <submittedName>
        <fullName evidence="8">Putative murein peptide carboxypeptidase</fullName>
        <ecNumber evidence="8">3.4.16.-</ecNumber>
    </submittedName>
</protein>
<keyword evidence="2 8" id="KW-0121">Carboxypeptidase</keyword>
<evidence type="ECO:0000259" key="6">
    <source>
        <dbReference type="Pfam" id="PF02016"/>
    </source>
</evidence>
<keyword evidence="3" id="KW-0645">Protease</keyword>
<dbReference type="GO" id="GO:0004180">
    <property type="term" value="F:carboxypeptidase activity"/>
    <property type="evidence" value="ECO:0007669"/>
    <property type="project" value="UniProtKB-KW"/>
</dbReference>
<feature type="domain" description="LD-carboxypeptidase C-terminal" evidence="7">
    <location>
        <begin position="174"/>
        <end position="290"/>
    </location>
</feature>
<dbReference type="InterPro" id="IPR027478">
    <property type="entry name" value="LdcA_N"/>
</dbReference>
<dbReference type="PANTHER" id="PTHR30237">
    <property type="entry name" value="MURAMOYLTETRAPEPTIDE CARBOXYPEPTIDASE"/>
    <property type="match status" value="1"/>
</dbReference>
<comment type="caution">
    <text evidence="8">The sequence shown here is derived from an EMBL/GenBank/DDBJ whole genome shotgun (WGS) entry which is preliminary data.</text>
</comment>
<reference evidence="8" key="1">
    <citation type="submission" date="2019-08" db="EMBL/GenBank/DDBJ databases">
        <authorList>
            <person name="Kucharzyk K."/>
            <person name="Murdoch R.W."/>
            <person name="Higgins S."/>
            <person name="Loffler F."/>
        </authorList>
    </citation>
    <scope>NUCLEOTIDE SEQUENCE</scope>
</reference>
<evidence type="ECO:0000256" key="5">
    <source>
        <dbReference type="ARBA" id="ARBA00022825"/>
    </source>
</evidence>